<dbReference type="AlphaFoldDB" id="A0A7U9DRN2"/>
<organism evidence="2 3">
    <name type="scientific">Streptomyces lividans 1326</name>
    <dbReference type="NCBI Taxonomy" id="1200984"/>
    <lineage>
        <taxon>Bacteria</taxon>
        <taxon>Bacillati</taxon>
        <taxon>Actinomycetota</taxon>
        <taxon>Actinomycetes</taxon>
        <taxon>Kitasatosporales</taxon>
        <taxon>Streptomycetaceae</taxon>
        <taxon>Streptomyces</taxon>
    </lineage>
</organism>
<accession>A0A7U9DRN2</accession>
<dbReference type="Proteomes" id="UP000014062">
    <property type="component" value="Chromosome"/>
</dbReference>
<gene>
    <name evidence="2" type="ORF">SLI_4158</name>
</gene>
<sequence>MARVVDHALLAGRRGPAPPGPCRTAGRPSPAAAARLGRSATAAPVPLCRAPGLGAAPVRTLLVLRTVRAGRRPCGASRCRTAAGGRTGLTASGRGTSASLRRRRFATVLAHRTTTPRAGAPLRAW</sequence>
<name>A0A7U9DRN2_STRLI</name>
<proteinExistence type="predicted"/>
<evidence type="ECO:0000313" key="3">
    <source>
        <dbReference type="Proteomes" id="UP000014062"/>
    </source>
</evidence>
<evidence type="ECO:0000256" key="1">
    <source>
        <dbReference type="SAM" id="MobiDB-lite"/>
    </source>
</evidence>
<feature type="compositionally biased region" description="Low complexity" evidence="1">
    <location>
        <begin position="22"/>
        <end position="38"/>
    </location>
</feature>
<feature type="region of interest" description="Disordered" evidence="1">
    <location>
        <begin position="1"/>
        <end position="38"/>
    </location>
</feature>
<dbReference type="EMBL" id="CM001889">
    <property type="protein sequence ID" value="EOY48869.1"/>
    <property type="molecule type" value="Genomic_DNA"/>
</dbReference>
<protein>
    <submittedName>
        <fullName evidence="2">Uncharacterized protein</fullName>
    </submittedName>
</protein>
<evidence type="ECO:0000313" key="2">
    <source>
        <dbReference type="EMBL" id="EOY48869.1"/>
    </source>
</evidence>
<reference evidence="3" key="1">
    <citation type="journal article" date="2013" name="Genome Biol. Evol.">
        <title>The genome sequence of Streptomyces lividans 66 reveals a novel tRNA-dependent peptide biosynthetic system within a metal-related genomic island.</title>
        <authorList>
            <person name="Cruz-Morales P."/>
            <person name="Vijgenboom E."/>
            <person name="Iruegas-Bocardo F."/>
            <person name="Girard G."/>
            <person name="Yanez-Guerra L.A."/>
            <person name="Ramos-Aboites H.E."/>
            <person name="Pernodet J.L."/>
            <person name="Anne J."/>
            <person name="van Wezel G.P."/>
            <person name="Barona-Gomez F."/>
        </authorList>
    </citation>
    <scope>NUCLEOTIDE SEQUENCE [LARGE SCALE GENOMIC DNA]</scope>
    <source>
        <strain evidence="3">1326</strain>
    </source>
</reference>